<feature type="signal peptide" evidence="1">
    <location>
        <begin position="1"/>
        <end position="20"/>
    </location>
</feature>
<gene>
    <name evidence="2" type="ORF">B0T23DRAFT_132175</name>
</gene>
<name>A0AAJ0IBA6_9PEZI</name>
<protein>
    <submittedName>
        <fullName evidence="2">Uncharacterized protein</fullName>
    </submittedName>
</protein>
<keyword evidence="3" id="KW-1185">Reference proteome</keyword>
<proteinExistence type="predicted"/>
<keyword evidence="1" id="KW-0732">Signal</keyword>
<reference evidence="2 3" key="1">
    <citation type="journal article" date="2023" name="Mol. Phylogenet. Evol.">
        <title>Genome-scale phylogeny and comparative genomics of the fungal order Sordariales.</title>
        <authorList>
            <person name="Hensen N."/>
            <person name="Bonometti L."/>
            <person name="Westerberg I."/>
            <person name="Brannstrom I.O."/>
            <person name="Guillou S."/>
            <person name="Cros-Aarteil S."/>
            <person name="Calhoun S."/>
            <person name="Haridas S."/>
            <person name="Kuo A."/>
            <person name="Mondo S."/>
            <person name="Pangilinan J."/>
            <person name="Riley R."/>
            <person name="LaButti K."/>
            <person name="Andreopoulos B."/>
            <person name="Lipzen A."/>
            <person name="Chen C."/>
            <person name="Yan M."/>
            <person name="Daum C."/>
            <person name="Ng V."/>
            <person name="Clum A."/>
            <person name="Steindorff A."/>
            <person name="Ohm R.A."/>
            <person name="Martin F."/>
            <person name="Silar P."/>
            <person name="Natvig D.O."/>
            <person name="Lalanne C."/>
            <person name="Gautier V."/>
            <person name="Ament-Velasquez S.L."/>
            <person name="Kruys A."/>
            <person name="Hutchinson M.I."/>
            <person name="Powell A.J."/>
            <person name="Barry K."/>
            <person name="Miller A.N."/>
            <person name="Grigoriev I.V."/>
            <person name="Debuchy R."/>
            <person name="Gladieux P."/>
            <person name="Hiltunen Thoren M."/>
            <person name="Johannesson H."/>
        </authorList>
    </citation>
    <scope>NUCLEOTIDE SEQUENCE [LARGE SCALE GENOMIC DNA]</scope>
    <source>
        <strain evidence="2 3">FGSC 10403</strain>
    </source>
</reference>
<dbReference type="EMBL" id="JAULSX010000003">
    <property type="protein sequence ID" value="KAK3495439.1"/>
    <property type="molecule type" value="Genomic_DNA"/>
</dbReference>
<dbReference type="RefSeq" id="XP_062694868.1">
    <property type="nucleotide sequence ID" value="XM_062832206.1"/>
</dbReference>
<evidence type="ECO:0000313" key="3">
    <source>
        <dbReference type="Proteomes" id="UP001285908"/>
    </source>
</evidence>
<comment type="caution">
    <text evidence="2">The sequence shown here is derived from an EMBL/GenBank/DDBJ whole genome shotgun (WGS) entry which is preliminary data.</text>
</comment>
<feature type="chain" id="PRO_5042523335" evidence="1">
    <location>
        <begin position="21"/>
        <end position="152"/>
    </location>
</feature>
<dbReference type="Proteomes" id="UP001285908">
    <property type="component" value="Unassembled WGS sequence"/>
</dbReference>
<accession>A0AAJ0IBA6</accession>
<dbReference type="AlphaFoldDB" id="A0AAJ0IBA6"/>
<sequence length="152" mass="16285">MQGNLFKLFAIAAAFSAVHSAPVETADVTKAHVNGTQVDGPQINGTQISDSFRVAGVRALPQRSQKNLYNAFYRFSERLTLTLHLLRLRKLAIRGTSLILAKERRREIFSSGLARAIPAGTKISALLGDVRSAICSLTAAATHGLLAGSVEV</sequence>
<evidence type="ECO:0000313" key="2">
    <source>
        <dbReference type="EMBL" id="KAK3495439.1"/>
    </source>
</evidence>
<organism evidence="2 3">
    <name type="scientific">Neurospora hispaniola</name>
    <dbReference type="NCBI Taxonomy" id="588809"/>
    <lineage>
        <taxon>Eukaryota</taxon>
        <taxon>Fungi</taxon>
        <taxon>Dikarya</taxon>
        <taxon>Ascomycota</taxon>
        <taxon>Pezizomycotina</taxon>
        <taxon>Sordariomycetes</taxon>
        <taxon>Sordariomycetidae</taxon>
        <taxon>Sordariales</taxon>
        <taxon>Sordariaceae</taxon>
        <taxon>Neurospora</taxon>
    </lineage>
</organism>
<evidence type="ECO:0000256" key="1">
    <source>
        <dbReference type="SAM" id="SignalP"/>
    </source>
</evidence>
<dbReference type="GeneID" id="87869828"/>